<dbReference type="InterPro" id="IPR023612">
    <property type="entry name" value="Peptidase_M4"/>
</dbReference>
<feature type="compositionally biased region" description="Basic and acidic residues" evidence="8">
    <location>
        <begin position="68"/>
        <end position="78"/>
    </location>
</feature>
<keyword evidence="6 7" id="KW-0482">Metalloprotease</keyword>
<evidence type="ECO:0000313" key="12">
    <source>
        <dbReference type="Proteomes" id="UP001239083"/>
    </source>
</evidence>
<comment type="cofactor">
    <cofactor evidence="7">
        <name>Zn(2+)</name>
        <dbReference type="ChEBI" id="CHEBI:29105"/>
    </cofactor>
</comment>
<dbReference type="PRINTS" id="PR00730">
    <property type="entry name" value="THERMOLYSIN"/>
</dbReference>
<dbReference type="PANTHER" id="PTHR43579:SF1">
    <property type="entry name" value="NEUTRAL METALLOPROTEINASE"/>
    <property type="match status" value="1"/>
</dbReference>
<dbReference type="CDD" id="cd09597">
    <property type="entry name" value="M4_TLP"/>
    <property type="match status" value="1"/>
</dbReference>
<evidence type="ECO:0000313" key="11">
    <source>
        <dbReference type="EMBL" id="MDQ0895647.1"/>
    </source>
</evidence>
<dbReference type="Gene3D" id="1.10.390.10">
    <property type="entry name" value="Neutral Protease Domain 2"/>
    <property type="match status" value="1"/>
</dbReference>
<evidence type="ECO:0000259" key="10">
    <source>
        <dbReference type="Pfam" id="PF02868"/>
    </source>
</evidence>
<evidence type="ECO:0000259" key="9">
    <source>
        <dbReference type="Pfam" id="PF01447"/>
    </source>
</evidence>
<dbReference type="EMBL" id="JAUSYY010000001">
    <property type="protein sequence ID" value="MDQ0895647.1"/>
    <property type="molecule type" value="Genomic_DNA"/>
</dbReference>
<evidence type="ECO:0000256" key="3">
    <source>
        <dbReference type="ARBA" id="ARBA00022723"/>
    </source>
</evidence>
<dbReference type="Proteomes" id="UP001239083">
    <property type="component" value="Unassembled WGS sequence"/>
</dbReference>
<evidence type="ECO:0000256" key="2">
    <source>
        <dbReference type="ARBA" id="ARBA00022670"/>
    </source>
</evidence>
<dbReference type="Pfam" id="PF01447">
    <property type="entry name" value="Peptidase_M4"/>
    <property type="match status" value="1"/>
</dbReference>
<evidence type="ECO:0000256" key="4">
    <source>
        <dbReference type="ARBA" id="ARBA00022801"/>
    </source>
</evidence>
<dbReference type="Gene3D" id="3.10.170.10">
    <property type="match status" value="1"/>
</dbReference>
<keyword evidence="12" id="KW-1185">Reference proteome</keyword>
<dbReference type="EC" id="3.4.24.-" evidence="7"/>
<keyword evidence="7" id="KW-0964">Secreted</keyword>
<comment type="similarity">
    <text evidence="1 7">Belongs to the peptidase M4 family.</text>
</comment>
<comment type="function">
    <text evidence="7">Extracellular zinc metalloprotease.</text>
</comment>
<name>A0ABU0RCY6_9MICO</name>
<evidence type="ECO:0000256" key="5">
    <source>
        <dbReference type="ARBA" id="ARBA00022833"/>
    </source>
</evidence>
<keyword evidence="4 7" id="KW-0378">Hydrolase</keyword>
<evidence type="ECO:0000256" key="6">
    <source>
        <dbReference type="ARBA" id="ARBA00023049"/>
    </source>
</evidence>
<feature type="domain" description="Peptidase M4 C-terminal" evidence="10">
    <location>
        <begin position="202"/>
        <end position="371"/>
    </location>
</feature>
<accession>A0ABU0RCY6</accession>
<comment type="subcellular location">
    <subcellularLocation>
        <location evidence="7">Secreted</location>
    </subcellularLocation>
</comment>
<evidence type="ECO:0000256" key="7">
    <source>
        <dbReference type="RuleBase" id="RU366073"/>
    </source>
</evidence>
<dbReference type="PANTHER" id="PTHR43579">
    <property type="match status" value="1"/>
</dbReference>
<keyword evidence="3" id="KW-0479">Metal-binding</keyword>
<feature type="domain" description="Peptidase M4" evidence="9">
    <location>
        <begin position="116"/>
        <end position="199"/>
    </location>
</feature>
<keyword evidence="5 7" id="KW-0862">Zinc</keyword>
<feature type="region of interest" description="Disordered" evidence="8">
    <location>
        <begin position="63"/>
        <end position="120"/>
    </location>
</feature>
<organism evidence="11 12">
    <name type="scientific">Agromyces ramosus</name>
    <dbReference type="NCBI Taxonomy" id="33879"/>
    <lineage>
        <taxon>Bacteria</taxon>
        <taxon>Bacillati</taxon>
        <taxon>Actinomycetota</taxon>
        <taxon>Actinomycetes</taxon>
        <taxon>Micrococcales</taxon>
        <taxon>Microbacteriaceae</taxon>
        <taxon>Agromyces</taxon>
    </lineage>
</organism>
<reference evidence="11 12" key="1">
    <citation type="submission" date="2023-07" db="EMBL/GenBank/DDBJ databases">
        <title>Comparative genomics of wheat-associated soil bacteria to identify genetic determinants of phenazine resistance.</title>
        <authorList>
            <person name="Mouncey N."/>
        </authorList>
    </citation>
    <scope>NUCLEOTIDE SEQUENCE [LARGE SCALE GENOMIC DNA]</scope>
    <source>
        <strain evidence="11 12">V3I3</strain>
    </source>
</reference>
<evidence type="ECO:0000256" key="1">
    <source>
        <dbReference type="ARBA" id="ARBA00009388"/>
    </source>
</evidence>
<gene>
    <name evidence="11" type="ORF">QFZ26_003202</name>
</gene>
<keyword evidence="2 7" id="KW-0645">Protease</keyword>
<comment type="caution">
    <text evidence="11">The sequence shown here is derived from an EMBL/GenBank/DDBJ whole genome shotgun (WGS) entry which is preliminary data.</text>
</comment>
<dbReference type="InterPro" id="IPR027268">
    <property type="entry name" value="Peptidase_M4/M1_CTD_sf"/>
</dbReference>
<dbReference type="SUPFAM" id="SSF55486">
    <property type="entry name" value="Metalloproteases ('zincins'), catalytic domain"/>
    <property type="match status" value="1"/>
</dbReference>
<dbReference type="Pfam" id="PF02868">
    <property type="entry name" value="Peptidase_M4_C"/>
    <property type="match status" value="1"/>
</dbReference>
<protein>
    <recommendedName>
        <fullName evidence="7">Neutral metalloproteinase</fullName>
        <ecNumber evidence="7">3.4.24.-</ecNumber>
    </recommendedName>
</protein>
<dbReference type="InterPro" id="IPR001570">
    <property type="entry name" value="Peptidase_M4_C_domain"/>
</dbReference>
<dbReference type="InterPro" id="IPR013856">
    <property type="entry name" value="Peptidase_M4_domain"/>
</dbReference>
<dbReference type="RefSeq" id="WP_307043899.1">
    <property type="nucleotide sequence ID" value="NZ_JAUSYY010000001.1"/>
</dbReference>
<sequence length="376" mass="40924">MTRMPRPYTHPSPHAAIVPPYLLARIAATDDPRFGAASEAARRSLLRDAPLREWRRSGEVPSFIASEHPARPARDERPAALPGQAPAPDRRISDAGGLETLPGRIVRREGQPPTGDAAADDAYDGLGETFALFARVYGRDSIDDAGMPLEATVHFGDRYDNAFWDGERMVFGDGDGEVFRGFTESLSVIGHEVAHGVTERTAGLRYQGQSGALNEHVSDVFGALVEQYAMGQDAEAATWLIGEGVFTELVEGRAIRSMLEPGTAYDDDVLGRDPQPDHFDRYIETTDDNGGVHLNSGIPNRAFALAAVELGGFAWEHVGRIWYDVLTSGRLRANDGFHRFAAETARAARERFGRDSAEERAVAGGWSAVGIEVPRE</sequence>
<evidence type="ECO:0000256" key="8">
    <source>
        <dbReference type="SAM" id="MobiDB-lite"/>
    </source>
</evidence>
<proteinExistence type="inferred from homology"/>
<dbReference type="InterPro" id="IPR052759">
    <property type="entry name" value="Metalloprotease_M4"/>
</dbReference>
<dbReference type="GO" id="GO:0008237">
    <property type="term" value="F:metallopeptidase activity"/>
    <property type="evidence" value="ECO:0007669"/>
    <property type="project" value="UniProtKB-KW"/>
</dbReference>